<keyword evidence="2" id="KW-0723">Serine/threonine-protein kinase</keyword>
<name>A0A0D3AAH1_BRAOL</name>
<evidence type="ECO:0000256" key="8">
    <source>
        <dbReference type="ARBA" id="ARBA00048679"/>
    </source>
</evidence>
<dbReference type="GO" id="GO:0008146">
    <property type="term" value="F:sulfotransferase activity"/>
    <property type="evidence" value="ECO:0007669"/>
    <property type="project" value="InterPro"/>
</dbReference>
<evidence type="ECO:0000313" key="11">
    <source>
        <dbReference type="EnsemblPlants" id="Bo1g094390.1"/>
    </source>
</evidence>
<dbReference type="Gramene" id="Bo1g094390.1">
    <property type="protein sequence ID" value="Bo1g094390.1"/>
    <property type="gene ID" value="Bo1g094390"/>
</dbReference>
<dbReference type="InterPro" id="IPR000863">
    <property type="entry name" value="Sulfotransferase_dom"/>
</dbReference>
<evidence type="ECO:0000256" key="2">
    <source>
        <dbReference type="ARBA" id="ARBA00022527"/>
    </source>
</evidence>
<dbReference type="SMART" id="SM00220">
    <property type="entry name" value="S_TKc"/>
    <property type="match status" value="1"/>
</dbReference>
<evidence type="ECO:0000256" key="9">
    <source>
        <dbReference type="PROSITE-ProRule" id="PRU10141"/>
    </source>
</evidence>
<dbReference type="Pfam" id="PF00685">
    <property type="entry name" value="Sulfotransfer_1"/>
    <property type="match status" value="2"/>
</dbReference>
<reference evidence="11" key="2">
    <citation type="submission" date="2015-03" db="UniProtKB">
        <authorList>
            <consortium name="EnsemblPlants"/>
        </authorList>
    </citation>
    <scope>IDENTIFICATION</scope>
</reference>
<dbReference type="HOGENOM" id="CLU_446467_0_0_1"/>
<comment type="catalytic activity">
    <reaction evidence="7">
        <text>L-threonyl-[protein] + ATP = O-phospho-L-threonyl-[protein] + ADP + H(+)</text>
        <dbReference type="Rhea" id="RHEA:46608"/>
        <dbReference type="Rhea" id="RHEA-COMP:11060"/>
        <dbReference type="Rhea" id="RHEA-COMP:11605"/>
        <dbReference type="ChEBI" id="CHEBI:15378"/>
        <dbReference type="ChEBI" id="CHEBI:30013"/>
        <dbReference type="ChEBI" id="CHEBI:30616"/>
        <dbReference type="ChEBI" id="CHEBI:61977"/>
        <dbReference type="ChEBI" id="CHEBI:456216"/>
        <dbReference type="EC" id="2.7.11.1"/>
    </reaction>
</comment>
<feature type="binding site" evidence="9">
    <location>
        <position position="33"/>
    </location>
    <ligand>
        <name>ATP</name>
        <dbReference type="ChEBI" id="CHEBI:30616"/>
    </ligand>
</feature>
<sequence length="612" mass="69748">MEKYELVKDIGSGNFGVARLMRVKDSKELVAMKYIERGPKIDENVAREIINHRSLRHPNIIRFKEVVLTPTHIAIVMEYAAGGELFERICSAGRFSEDEARYFFQQLISGVSYCHAMQICHRDLKLENTLLDGSPAPRLKICDFGYSKSSLLHSRPKSTVGTPAYIAPEVLSRREYDGKMADVWSCGVTLYVMLVGAYPFEDPEDPKNFRKTMQRILAVQYKIPDYVHISQDCKHILSHIFVANPLKRITIAEIKKHPWFLKNLPRELTEIAQAAYYRKENPTFSLQSVEEIMKIVEEAKTPPPVSRSIGAFGWGGEEDAEEVSEEVVEEDEEDEYDKTVKQVSLVVFAFGSPVKSAVEETDRGYVKLEIWLPKVGHHLAQSSSFLYSHSSNPLLKSNPHDLVPFIEGELSLVPQVDDVANDNGNTLFSTHIPYGLLPEAISKSGCKMVRQWPSQYTLEESFDMFCRGLSLYGPYLDHVMSYWNAYQENPDQILFLKYETIRADTLPYVKRLAEFMGYGFTAEEEKKGVVEGVVNLCSFETLKNLEANKGEKDREGTEGREDIPSNFYPKSPYFRKGKVGDWSNYLTQEMAARIDGLMEERFKGTGLLEHDI</sequence>
<dbReference type="Gene3D" id="3.40.50.300">
    <property type="entry name" value="P-loop containing nucleotide triphosphate hydrolases"/>
    <property type="match status" value="1"/>
</dbReference>
<feature type="domain" description="Protein kinase" evidence="10">
    <location>
        <begin position="4"/>
        <end position="260"/>
    </location>
</feature>
<keyword evidence="6 9" id="KW-0067">ATP-binding</keyword>
<dbReference type="Gene3D" id="1.10.510.10">
    <property type="entry name" value="Transferase(Phosphotransferase) domain 1"/>
    <property type="match status" value="1"/>
</dbReference>
<dbReference type="InterPro" id="IPR017441">
    <property type="entry name" value="Protein_kinase_ATP_BS"/>
</dbReference>
<dbReference type="GO" id="GO:0005524">
    <property type="term" value="F:ATP binding"/>
    <property type="evidence" value="ECO:0007669"/>
    <property type="project" value="UniProtKB-UniRule"/>
</dbReference>
<dbReference type="FunFam" id="1.10.510.10:FF:000085">
    <property type="entry name" value="Serine/threonine-protein kinase SRK2E"/>
    <property type="match status" value="1"/>
</dbReference>
<dbReference type="FunFam" id="3.30.200.20:FF:000045">
    <property type="entry name" value="Serine/threonine-protein kinase SRK2E"/>
    <property type="match status" value="1"/>
</dbReference>
<protein>
    <recommendedName>
        <fullName evidence="1">non-specific serine/threonine protein kinase</fullName>
        <ecNumber evidence="1">2.7.11.1</ecNumber>
    </recommendedName>
</protein>
<keyword evidence="4 9" id="KW-0547">Nucleotide-binding</keyword>
<evidence type="ECO:0000256" key="3">
    <source>
        <dbReference type="ARBA" id="ARBA00022679"/>
    </source>
</evidence>
<dbReference type="CDD" id="cd14662">
    <property type="entry name" value="STKc_SnRK2"/>
    <property type="match status" value="1"/>
</dbReference>
<dbReference type="GO" id="GO:0009738">
    <property type="term" value="P:abscisic acid-activated signaling pathway"/>
    <property type="evidence" value="ECO:0007669"/>
    <property type="project" value="UniProtKB-ARBA"/>
</dbReference>
<dbReference type="PANTHER" id="PTHR24343:SF420">
    <property type="entry name" value="GENOME ASSEMBLY, CHROMOSOME: A01"/>
    <property type="match status" value="1"/>
</dbReference>
<evidence type="ECO:0000256" key="6">
    <source>
        <dbReference type="ARBA" id="ARBA00022840"/>
    </source>
</evidence>
<dbReference type="Gene3D" id="3.30.200.20">
    <property type="entry name" value="Phosphorylase Kinase, domain 1"/>
    <property type="match status" value="1"/>
</dbReference>
<dbReference type="PROSITE" id="PS00107">
    <property type="entry name" value="PROTEIN_KINASE_ATP"/>
    <property type="match status" value="1"/>
</dbReference>
<keyword evidence="5" id="KW-0418">Kinase</keyword>
<dbReference type="InterPro" id="IPR000719">
    <property type="entry name" value="Prot_kinase_dom"/>
</dbReference>
<dbReference type="PROSITE" id="PS00108">
    <property type="entry name" value="PROTEIN_KINASE_ST"/>
    <property type="match status" value="1"/>
</dbReference>
<dbReference type="Proteomes" id="UP000032141">
    <property type="component" value="Chromosome C1"/>
</dbReference>
<dbReference type="AlphaFoldDB" id="A0A0D3AAH1"/>
<accession>A0A0D3AAH1</accession>
<evidence type="ECO:0000313" key="12">
    <source>
        <dbReference type="Proteomes" id="UP000032141"/>
    </source>
</evidence>
<evidence type="ECO:0000256" key="5">
    <source>
        <dbReference type="ARBA" id="ARBA00022777"/>
    </source>
</evidence>
<dbReference type="InterPro" id="IPR011009">
    <property type="entry name" value="Kinase-like_dom_sf"/>
</dbReference>
<dbReference type="EC" id="2.7.11.1" evidence="1"/>
<comment type="catalytic activity">
    <reaction evidence="8">
        <text>L-seryl-[protein] + ATP = O-phospho-L-seryl-[protein] + ADP + H(+)</text>
        <dbReference type="Rhea" id="RHEA:17989"/>
        <dbReference type="Rhea" id="RHEA-COMP:9863"/>
        <dbReference type="Rhea" id="RHEA-COMP:11604"/>
        <dbReference type="ChEBI" id="CHEBI:15378"/>
        <dbReference type="ChEBI" id="CHEBI:29999"/>
        <dbReference type="ChEBI" id="CHEBI:30616"/>
        <dbReference type="ChEBI" id="CHEBI:83421"/>
        <dbReference type="ChEBI" id="CHEBI:456216"/>
        <dbReference type="EC" id="2.7.11.1"/>
    </reaction>
</comment>
<dbReference type="PANTHER" id="PTHR24343">
    <property type="entry name" value="SERINE/THREONINE KINASE"/>
    <property type="match status" value="1"/>
</dbReference>
<dbReference type="InterPro" id="IPR027417">
    <property type="entry name" value="P-loop_NTPase"/>
</dbReference>
<dbReference type="OMA" id="THISRMD"/>
<reference evidence="11 12" key="1">
    <citation type="journal article" date="2014" name="Genome Biol.">
        <title>Transcriptome and methylome profiling reveals relics of genome dominance in the mesopolyploid Brassica oleracea.</title>
        <authorList>
            <person name="Parkin I.A."/>
            <person name="Koh C."/>
            <person name="Tang H."/>
            <person name="Robinson S.J."/>
            <person name="Kagale S."/>
            <person name="Clarke W.E."/>
            <person name="Town C.D."/>
            <person name="Nixon J."/>
            <person name="Krishnakumar V."/>
            <person name="Bidwell S.L."/>
            <person name="Denoeud F."/>
            <person name="Belcram H."/>
            <person name="Links M.G."/>
            <person name="Just J."/>
            <person name="Clarke C."/>
            <person name="Bender T."/>
            <person name="Huebert T."/>
            <person name="Mason A.S."/>
            <person name="Pires J.C."/>
            <person name="Barker G."/>
            <person name="Moore J."/>
            <person name="Walley P.G."/>
            <person name="Manoli S."/>
            <person name="Batley J."/>
            <person name="Edwards D."/>
            <person name="Nelson M.N."/>
            <person name="Wang X."/>
            <person name="Paterson A.H."/>
            <person name="King G."/>
            <person name="Bancroft I."/>
            <person name="Chalhoub B."/>
            <person name="Sharpe A.G."/>
        </authorList>
    </citation>
    <scope>NUCLEOTIDE SEQUENCE</scope>
    <source>
        <strain evidence="11 12">cv. TO1000</strain>
    </source>
</reference>
<dbReference type="GO" id="GO:0004674">
    <property type="term" value="F:protein serine/threonine kinase activity"/>
    <property type="evidence" value="ECO:0007669"/>
    <property type="project" value="UniProtKB-KW"/>
</dbReference>
<dbReference type="EnsemblPlants" id="Bo1g094390.1">
    <property type="protein sequence ID" value="Bo1g094390.1"/>
    <property type="gene ID" value="Bo1g094390"/>
</dbReference>
<dbReference type="eggNOG" id="KOG1584">
    <property type="taxonomic scope" value="Eukaryota"/>
</dbReference>
<evidence type="ECO:0000256" key="1">
    <source>
        <dbReference type="ARBA" id="ARBA00012513"/>
    </source>
</evidence>
<evidence type="ECO:0000256" key="7">
    <source>
        <dbReference type="ARBA" id="ARBA00047899"/>
    </source>
</evidence>
<dbReference type="InterPro" id="IPR008271">
    <property type="entry name" value="Ser/Thr_kinase_AS"/>
</dbReference>
<dbReference type="GO" id="GO:0009651">
    <property type="term" value="P:response to salt stress"/>
    <property type="evidence" value="ECO:0007669"/>
    <property type="project" value="UniProtKB-ARBA"/>
</dbReference>
<dbReference type="GO" id="GO:0005634">
    <property type="term" value="C:nucleus"/>
    <property type="evidence" value="ECO:0007669"/>
    <property type="project" value="TreeGrafter"/>
</dbReference>
<keyword evidence="3" id="KW-0808">Transferase</keyword>
<dbReference type="STRING" id="109376.A0A0D3AAH1"/>
<organism evidence="11 12">
    <name type="scientific">Brassica oleracea var. oleracea</name>
    <dbReference type="NCBI Taxonomy" id="109376"/>
    <lineage>
        <taxon>Eukaryota</taxon>
        <taxon>Viridiplantae</taxon>
        <taxon>Streptophyta</taxon>
        <taxon>Embryophyta</taxon>
        <taxon>Tracheophyta</taxon>
        <taxon>Spermatophyta</taxon>
        <taxon>Magnoliopsida</taxon>
        <taxon>eudicotyledons</taxon>
        <taxon>Gunneridae</taxon>
        <taxon>Pentapetalae</taxon>
        <taxon>rosids</taxon>
        <taxon>malvids</taxon>
        <taxon>Brassicales</taxon>
        <taxon>Brassicaceae</taxon>
        <taxon>Brassiceae</taxon>
        <taxon>Brassica</taxon>
    </lineage>
</organism>
<dbReference type="Pfam" id="PF00069">
    <property type="entry name" value="Pkinase"/>
    <property type="match status" value="1"/>
</dbReference>
<evidence type="ECO:0000259" key="10">
    <source>
        <dbReference type="PROSITE" id="PS50011"/>
    </source>
</evidence>
<dbReference type="PROSITE" id="PS50011">
    <property type="entry name" value="PROTEIN_KINASE_DOM"/>
    <property type="match status" value="1"/>
</dbReference>
<dbReference type="eggNOG" id="KOG0583">
    <property type="taxonomic scope" value="Eukaryota"/>
</dbReference>
<dbReference type="GO" id="GO:0009414">
    <property type="term" value="P:response to water deprivation"/>
    <property type="evidence" value="ECO:0007669"/>
    <property type="project" value="UniProtKB-ARBA"/>
</dbReference>
<keyword evidence="12" id="KW-1185">Reference proteome</keyword>
<evidence type="ECO:0000256" key="4">
    <source>
        <dbReference type="ARBA" id="ARBA00022741"/>
    </source>
</evidence>
<dbReference type="SUPFAM" id="SSF52540">
    <property type="entry name" value="P-loop containing nucleoside triphosphate hydrolases"/>
    <property type="match status" value="1"/>
</dbReference>
<dbReference type="SUPFAM" id="SSF56112">
    <property type="entry name" value="Protein kinase-like (PK-like)"/>
    <property type="match status" value="1"/>
</dbReference>
<proteinExistence type="predicted"/>